<keyword evidence="1" id="KW-0540">Nuclease</keyword>
<reference evidence="7" key="1">
    <citation type="journal article" date="2010" name="Nature">
        <title>The Dynamic genome of Hydra.</title>
        <authorList>
            <person name="Chapman J.A."/>
            <person name="Kirkness E.F."/>
            <person name="Simakov O."/>
            <person name="Hampson S.E."/>
            <person name="Mitros T."/>
            <person name="Weinmaier T."/>
            <person name="Rattei T."/>
            <person name="Balasubramanian P.G."/>
            <person name="Borman J."/>
            <person name="Busam D."/>
            <person name="Disbennett K."/>
            <person name="Pfannkoch C."/>
            <person name="Sumin N."/>
            <person name="Sutton G."/>
            <person name="Viswanathan L."/>
            <person name="Walenz B."/>
            <person name="Goodstein D.M."/>
            <person name="Hellsten U."/>
            <person name="Kawashima T."/>
            <person name="Prochnik S.E."/>
            <person name="Putnam N.H."/>
            <person name="Shu S."/>
            <person name="Blumberg B."/>
            <person name="Dana C.E."/>
            <person name="Gee L."/>
            <person name="Kibler D.F."/>
            <person name="Law L."/>
            <person name="Lindgens D."/>
            <person name="Martinez D.E."/>
            <person name="Peng J."/>
            <person name="Wigge P.A."/>
            <person name="Bertulat B."/>
            <person name="Guder C."/>
            <person name="Nakamura Y."/>
            <person name="Ozbek S."/>
            <person name="Watanabe H."/>
            <person name="Khalturin K."/>
            <person name="Hemmrich G."/>
            <person name="Franke A."/>
            <person name="Augustin R."/>
            <person name="Fraune S."/>
            <person name="Hayakawa E."/>
            <person name="Hayakawa S."/>
            <person name="Hirose M."/>
            <person name="Hwang J."/>
            <person name="Ikeo K."/>
            <person name="Nishimiya-Fujisawa C."/>
            <person name="Ogura A."/>
            <person name="Takahashi T."/>
            <person name="Steinmetz P.R."/>
            <person name="Zhang X."/>
            <person name="Aufschnaiter R."/>
            <person name="Eder M.K."/>
            <person name="Gorny A.K."/>
            <person name="Salvenmoser W."/>
            <person name="Heimberg A.M."/>
            <person name="Wheeler B.M."/>
            <person name="Peterson K.J."/>
            <person name="Boettger A."/>
            <person name="Tischler P."/>
            <person name="Wolf A."/>
            <person name="Gojobori T."/>
            <person name="Remington K.A."/>
            <person name="Strausberg R.L."/>
            <person name="Venter J."/>
            <person name="Technau U."/>
            <person name="Hobmayer B."/>
            <person name="Bosch T.C."/>
            <person name="Holstein T.W."/>
            <person name="Fujisawa T."/>
            <person name="Bode H.R."/>
            <person name="David C.N."/>
            <person name="Rokhsar D.S."/>
            <person name="Steele R.E."/>
        </authorList>
    </citation>
    <scope>NUCLEOTIDE SEQUENCE</scope>
</reference>
<evidence type="ECO:0000256" key="3">
    <source>
        <dbReference type="ARBA" id="ARBA00022759"/>
    </source>
</evidence>
<dbReference type="GO" id="GO:0003676">
    <property type="term" value="F:nucleic acid binding"/>
    <property type="evidence" value="ECO:0007669"/>
    <property type="project" value="InterPro"/>
</dbReference>
<dbReference type="GO" id="GO:0016788">
    <property type="term" value="F:hydrolase activity, acting on ester bonds"/>
    <property type="evidence" value="ECO:0007669"/>
    <property type="project" value="InterPro"/>
</dbReference>
<evidence type="ECO:0000313" key="7">
    <source>
        <dbReference type="EMBL" id="CBA32614.1"/>
    </source>
</evidence>
<dbReference type="AlphaFoldDB" id="C9YFE7"/>
<evidence type="ECO:0000256" key="6">
    <source>
        <dbReference type="ARBA" id="ARBA00023180"/>
    </source>
</evidence>
<name>C9YFE7_CURXX</name>
<gene>
    <name evidence="7" type="ORF">Csp_D33030</name>
</gene>
<dbReference type="SUPFAM" id="SSF48537">
    <property type="entry name" value="Phospholipase C/P1 nuclease"/>
    <property type="match status" value="1"/>
</dbReference>
<keyword evidence="4 7" id="KW-0378">Hydrolase</keyword>
<proteinExistence type="predicted"/>
<keyword evidence="5" id="KW-1015">Disulfide bond</keyword>
<protein>
    <submittedName>
        <fullName evidence="7">Uncharacterized protein</fullName>
    </submittedName>
</protein>
<evidence type="ECO:0000256" key="1">
    <source>
        <dbReference type="ARBA" id="ARBA00022722"/>
    </source>
</evidence>
<keyword evidence="6" id="KW-0325">Glycoprotein</keyword>
<dbReference type="Pfam" id="PF02265">
    <property type="entry name" value="S1-P1_nuclease"/>
    <property type="match status" value="1"/>
</dbReference>
<dbReference type="InterPro" id="IPR003154">
    <property type="entry name" value="S1/P1nuclease"/>
</dbReference>
<dbReference type="GO" id="GO:0046872">
    <property type="term" value="F:metal ion binding"/>
    <property type="evidence" value="ECO:0007669"/>
    <property type="project" value="UniProtKB-KW"/>
</dbReference>
<accession>C9YFE7</accession>
<dbReference type="Gene3D" id="1.10.575.10">
    <property type="entry name" value="P1 Nuclease"/>
    <property type="match status" value="1"/>
</dbReference>
<dbReference type="GO" id="GO:0004519">
    <property type="term" value="F:endonuclease activity"/>
    <property type="evidence" value="ECO:0007669"/>
    <property type="project" value="UniProtKB-KW"/>
</dbReference>
<evidence type="ECO:0000256" key="4">
    <source>
        <dbReference type="ARBA" id="ARBA00022801"/>
    </source>
</evidence>
<evidence type="ECO:0000256" key="2">
    <source>
        <dbReference type="ARBA" id="ARBA00022723"/>
    </source>
</evidence>
<keyword evidence="2" id="KW-0479">Metal-binding</keyword>
<organism evidence="7">
    <name type="scientific">Curvibacter symbiont subsp. Hydra magnipapillata</name>
    <dbReference type="NCBI Taxonomy" id="667019"/>
    <lineage>
        <taxon>Bacteria</taxon>
        <taxon>Pseudomonadati</taxon>
        <taxon>Pseudomonadota</taxon>
        <taxon>Betaproteobacteria</taxon>
        <taxon>Burkholderiales</taxon>
        <taxon>Comamonadaceae</taxon>
        <taxon>Curvibacter</taxon>
    </lineage>
</organism>
<evidence type="ECO:0000256" key="5">
    <source>
        <dbReference type="ARBA" id="ARBA00023157"/>
    </source>
</evidence>
<keyword evidence="3" id="KW-0255">Endonuclease</keyword>
<dbReference type="EMBL" id="FN543107">
    <property type="protein sequence ID" value="CBA32614.1"/>
    <property type="molecule type" value="Genomic_DNA"/>
</dbReference>
<dbReference type="InterPro" id="IPR008947">
    <property type="entry name" value="PLipase_C/P1_nuclease_dom_sf"/>
</dbReference>
<sequence length="67" mass="7068">MVVNAPMAIAWGADGHSIIAMLADAQLSPAARKEVRQLLALEPGATLPGISTWADEHRIQRPPPGTT</sequence>
<dbReference type="GO" id="GO:0006308">
    <property type="term" value="P:DNA catabolic process"/>
    <property type="evidence" value="ECO:0007669"/>
    <property type="project" value="InterPro"/>
</dbReference>